<dbReference type="AlphaFoldDB" id="A0A8H3IQA7"/>
<keyword evidence="6" id="KW-0653">Protein transport</keyword>
<keyword evidence="5 10" id="KW-0812">Transmembrane</keyword>
<evidence type="ECO:0000256" key="9">
    <source>
        <dbReference type="SAM" id="MobiDB-lite"/>
    </source>
</evidence>
<comment type="subcellular location">
    <subcellularLocation>
        <location evidence="2">Endomembrane system</location>
    </subcellularLocation>
    <subcellularLocation>
        <location evidence="1">Membrane</location>
        <topology evidence="1">Multi-pass membrane protein</topology>
    </subcellularLocation>
</comment>
<feature type="region of interest" description="Disordered" evidence="9">
    <location>
        <begin position="664"/>
        <end position="792"/>
    </location>
</feature>
<comment type="caution">
    <text evidence="12">The sequence shown here is derived from an EMBL/GenBank/DDBJ whole genome shotgun (WGS) entry which is preliminary data.</text>
</comment>
<feature type="compositionally biased region" description="Acidic residues" evidence="9">
    <location>
        <begin position="727"/>
        <end position="763"/>
    </location>
</feature>
<dbReference type="GO" id="GO:0016192">
    <property type="term" value="P:vesicle-mediated transport"/>
    <property type="evidence" value="ECO:0007669"/>
    <property type="project" value="InterPro"/>
</dbReference>
<keyword evidence="4" id="KW-0813">Transport</keyword>
<feature type="compositionally biased region" description="Basic and acidic residues" evidence="9">
    <location>
        <begin position="764"/>
        <end position="773"/>
    </location>
</feature>
<evidence type="ECO:0000256" key="7">
    <source>
        <dbReference type="ARBA" id="ARBA00022989"/>
    </source>
</evidence>
<dbReference type="GO" id="GO:0030117">
    <property type="term" value="C:membrane coat"/>
    <property type="evidence" value="ECO:0007669"/>
    <property type="project" value="InterPro"/>
</dbReference>
<dbReference type="PANTHER" id="PTHR11134">
    <property type="entry name" value="ADAPTOR COMPLEX SUBUNIT BETA FAMILY MEMBER"/>
    <property type="match status" value="1"/>
</dbReference>
<evidence type="ECO:0000313" key="13">
    <source>
        <dbReference type="Proteomes" id="UP000664169"/>
    </source>
</evidence>
<dbReference type="GO" id="GO:0006886">
    <property type="term" value="P:intracellular protein transport"/>
    <property type="evidence" value="ECO:0007669"/>
    <property type="project" value="InterPro"/>
</dbReference>
<feature type="transmembrane region" description="Helical" evidence="10">
    <location>
        <begin position="885"/>
        <end position="904"/>
    </location>
</feature>
<feature type="transmembrane region" description="Helical" evidence="10">
    <location>
        <begin position="853"/>
        <end position="873"/>
    </location>
</feature>
<protein>
    <recommendedName>
        <fullName evidence="11">Clathrin/coatomer adaptor adaptin-like N-terminal domain-containing protein</fullName>
    </recommendedName>
</protein>
<evidence type="ECO:0000313" key="12">
    <source>
        <dbReference type="EMBL" id="CAF9929425.1"/>
    </source>
</evidence>
<evidence type="ECO:0000256" key="2">
    <source>
        <dbReference type="ARBA" id="ARBA00004308"/>
    </source>
</evidence>
<evidence type="ECO:0000256" key="10">
    <source>
        <dbReference type="SAM" id="Phobius"/>
    </source>
</evidence>
<keyword evidence="8 10" id="KW-0472">Membrane</keyword>
<dbReference type="FunFam" id="1.25.10.10:FF:000221">
    <property type="entry name" value="AP-3 adaptor complex subunit beta"/>
    <property type="match status" value="1"/>
</dbReference>
<feature type="transmembrane region" description="Helical" evidence="10">
    <location>
        <begin position="910"/>
        <end position="932"/>
    </location>
</feature>
<reference evidence="12" key="1">
    <citation type="submission" date="2021-03" db="EMBL/GenBank/DDBJ databases">
        <authorList>
            <person name="Tagirdzhanova G."/>
        </authorList>
    </citation>
    <scope>NUCLEOTIDE SEQUENCE</scope>
</reference>
<evidence type="ECO:0000256" key="5">
    <source>
        <dbReference type="ARBA" id="ARBA00022692"/>
    </source>
</evidence>
<evidence type="ECO:0000256" key="4">
    <source>
        <dbReference type="ARBA" id="ARBA00022448"/>
    </source>
</evidence>
<comment type="similarity">
    <text evidence="3">Belongs to the adaptor complexes large subunit family.</text>
</comment>
<evidence type="ECO:0000256" key="1">
    <source>
        <dbReference type="ARBA" id="ARBA00004141"/>
    </source>
</evidence>
<keyword evidence="13" id="KW-1185">Reference proteome</keyword>
<dbReference type="OrthoDB" id="10254310at2759"/>
<organism evidence="12 13">
    <name type="scientific">Gomphillus americanus</name>
    <dbReference type="NCBI Taxonomy" id="1940652"/>
    <lineage>
        <taxon>Eukaryota</taxon>
        <taxon>Fungi</taxon>
        <taxon>Dikarya</taxon>
        <taxon>Ascomycota</taxon>
        <taxon>Pezizomycotina</taxon>
        <taxon>Lecanoromycetes</taxon>
        <taxon>OSLEUM clade</taxon>
        <taxon>Ostropomycetidae</taxon>
        <taxon>Ostropales</taxon>
        <taxon>Graphidaceae</taxon>
        <taxon>Gomphilloideae</taxon>
        <taxon>Gomphillus</taxon>
    </lineage>
</organism>
<keyword evidence="7 10" id="KW-1133">Transmembrane helix</keyword>
<dbReference type="InterPro" id="IPR011989">
    <property type="entry name" value="ARM-like"/>
</dbReference>
<dbReference type="InterPro" id="IPR026739">
    <property type="entry name" value="AP_beta"/>
</dbReference>
<name>A0A8H3IQA7_9LECA</name>
<sequence>MESVSRLSSMLEAARDLTLDAAQAAGSARQNLGRSRELSTEQVKKLLSSRFEKEVIEGLRRVISMIYQNRPCLAYFSAVVKNVANPNIEIKKLVYIYILHFAESEPDLALLSINAIQKSLSDPNAQVRSMALRVMSGIRVPVISQIVSLAIKKGCADMSPHVRKTAALAIPKCYNLDPGTLPQLLDYISILLGDQQYFVAGSAVSAFLEVCPDRLDLIHKHYRDLVRKLVDMDEWGQLAVIKLMTYYSRKCFARATIEKHSTTADDSGMQQYDKGQEENLDPDLELFLENCKSLLNSRNAAVVVAVARSFMHLAPVRYLGFAVAPLISLLRAPQSIEQLVLYNIVAVCLLRPRSFLPYFSHFLIRAVDAPEVIKLKLELLTLIFPEADNEIQGLVLNELEHFTKAETPELVRESVRAIGRCALSSKATSSRCMNLLLRQASGSDGTLVAEALTVVRHLIQQDPSSHTKTIIRLAKNLDSMTNPDARAGIVWLVGEYSNPEQSQDVAPDVLRILLQSFAEEAEPVKLQIVLLAAKVYLAHLNSANLDESTLTSTADDMQDQEKSINSDHPITVLWNYTLLLARYDVSYDLRDRARLYKALLENTSSIELANLILRAPKPPPHASSPSEVRKGFLLGSASLVVGIDAGLSGLHGYEPLPDWVLPGQEPDAALRNQDDGYTAANPKTGVHLTNTTAGSAKADRPLSSTLTKGRTLDDWLAEDNEKVQFVTEEEEDGSEEEEEEDESEESDSSEEESDEDEEDEEDEKDKLLDRIDDTTPSGDPLTDAELKSPSKFYSQIPRIRDGSLKQFSDSQPGSRRVDDCRRCVQGDLSSRRLVCSTPTPVNKSKSTDYERSATIIETIYIIIFGLATIGLEFQIPPQVARYASFMFSFIGRGVFYIFVGTVMLGPSESVLGYLFGSIVALLGAGYIVLEFLPQIEPPANMREADAGWGAEQV</sequence>
<dbReference type="GO" id="GO:0012505">
    <property type="term" value="C:endomembrane system"/>
    <property type="evidence" value="ECO:0007669"/>
    <property type="project" value="UniProtKB-SubCell"/>
</dbReference>
<feature type="domain" description="Clathrin/coatomer adaptor adaptin-like N-terminal" evidence="11">
    <location>
        <begin position="36"/>
        <end position="603"/>
    </location>
</feature>
<dbReference type="InterPro" id="IPR013714">
    <property type="entry name" value="Golgi_TVP15"/>
</dbReference>
<proteinExistence type="inferred from homology"/>
<dbReference type="SUPFAM" id="SSF48371">
    <property type="entry name" value="ARM repeat"/>
    <property type="match status" value="1"/>
</dbReference>
<evidence type="ECO:0000256" key="6">
    <source>
        <dbReference type="ARBA" id="ARBA00022927"/>
    </source>
</evidence>
<dbReference type="InterPro" id="IPR016024">
    <property type="entry name" value="ARM-type_fold"/>
</dbReference>
<dbReference type="Proteomes" id="UP000664169">
    <property type="component" value="Unassembled WGS sequence"/>
</dbReference>
<dbReference type="Pfam" id="PF08507">
    <property type="entry name" value="COPI_assoc"/>
    <property type="match status" value="1"/>
</dbReference>
<accession>A0A8H3IQA7</accession>
<dbReference type="EMBL" id="CAJPDQ010000032">
    <property type="protein sequence ID" value="CAF9929425.1"/>
    <property type="molecule type" value="Genomic_DNA"/>
</dbReference>
<dbReference type="Pfam" id="PF01602">
    <property type="entry name" value="Adaptin_N"/>
    <property type="match status" value="1"/>
</dbReference>
<evidence type="ECO:0000256" key="8">
    <source>
        <dbReference type="ARBA" id="ARBA00023136"/>
    </source>
</evidence>
<gene>
    <name evidence="12" type="ORF">GOMPHAMPRED_005397</name>
</gene>
<dbReference type="InterPro" id="IPR002553">
    <property type="entry name" value="Clathrin/coatomer_adapt-like_N"/>
</dbReference>
<dbReference type="Gene3D" id="1.25.10.10">
    <property type="entry name" value="Leucine-rich Repeat Variant"/>
    <property type="match status" value="1"/>
</dbReference>
<evidence type="ECO:0000259" key="11">
    <source>
        <dbReference type="Pfam" id="PF01602"/>
    </source>
</evidence>
<evidence type="ECO:0000256" key="3">
    <source>
        <dbReference type="ARBA" id="ARBA00006613"/>
    </source>
</evidence>